<organism evidence="2 3">
    <name type="scientific">Purpureocillium lavendulum</name>
    <dbReference type="NCBI Taxonomy" id="1247861"/>
    <lineage>
        <taxon>Eukaryota</taxon>
        <taxon>Fungi</taxon>
        <taxon>Dikarya</taxon>
        <taxon>Ascomycota</taxon>
        <taxon>Pezizomycotina</taxon>
        <taxon>Sordariomycetes</taxon>
        <taxon>Hypocreomycetidae</taxon>
        <taxon>Hypocreales</taxon>
        <taxon>Ophiocordycipitaceae</taxon>
        <taxon>Purpureocillium</taxon>
    </lineage>
</organism>
<feature type="region of interest" description="Disordered" evidence="1">
    <location>
        <begin position="35"/>
        <end position="64"/>
    </location>
</feature>
<comment type="caution">
    <text evidence="2">The sequence shown here is derived from an EMBL/GenBank/DDBJ whole genome shotgun (WGS) entry which is preliminary data.</text>
</comment>
<evidence type="ECO:0000313" key="3">
    <source>
        <dbReference type="Proteomes" id="UP001163105"/>
    </source>
</evidence>
<reference evidence="2" key="1">
    <citation type="submission" date="2023-01" db="EMBL/GenBank/DDBJ databases">
        <title>The growth and conidiation of Purpureocillium lavendulum are regulated by nitrogen source and histone H3K14 acetylation.</title>
        <authorList>
            <person name="Tang P."/>
            <person name="Han J."/>
            <person name="Zhang C."/>
            <person name="Tang P."/>
            <person name="Qi F."/>
            <person name="Zhang K."/>
            <person name="Liang L."/>
        </authorList>
    </citation>
    <scope>NUCLEOTIDE SEQUENCE</scope>
    <source>
        <strain evidence="2">YMF1.00683</strain>
    </source>
</reference>
<sequence length="404" mass="45408">MDRTSKLADLTLVSKYYPVANYSYPRNENAVRCSTRLSTGRSERTSLGSEGSAPGLIDDRTDSEVSMDDDYQWHANMSELWDSFWPRDVMTKPTEELAVHPKKQYPALIPSPRNRRRRQPSPNNRCQAWPLPDGSPRERSRKPAATYSTSPKQKPPITYSAFPKPPKSTPTPQRVSRQGPTVRAISKPNLRPVRPPRPDDELLIDCVQPPASAPAIITAIANRSSHLEAPLSPTMDWSPVVQRQTRSLDEGMNRPMTANTGVYSSNSHSATHLPLSPCQAPNPRAPRHFKSMAQLAAKPLPPLPPTQPEPHSVFEDDSDDEDCERDNRRSFFRFHKRSDSDQRQSAKTTPSAQTTTPSRRRTRALTAPSSPTRQQPDRACKQETPGRKKQGPEVFGRMLGRRSR</sequence>
<feature type="compositionally biased region" description="Basic and acidic residues" evidence="1">
    <location>
        <begin position="375"/>
        <end position="386"/>
    </location>
</feature>
<evidence type="ECO:0000313" key="2">
    <source>
        <dbReference type="EMBL" id="KAJ6446798.1"/>
    </source>
</evidence>
<feature type="compositionally biased region" description="Pro residues" evidence="1">
    <location>
        <begin position="299"/>
        <end position="308"/>
    </location>
</feature>
<feature type="region of interest" description="Disordered" evidence="1">
    <location>
        <begin position="230"/>
        <end position="404"/>
    </location>
</feature>
<protein>
    <submittedName>
        <fullName evidence="2">Uncharacterized protein</fullName>
    </submittedName>
</protein>
<evidence type="ECO:0000256" key="1">
    <source>
        <dbReference type="SAM" id="MobiDB-lite"/>
    </source>
</evidence>
<gene>
    <name evidence="2" type="ORF">O9K51_01571</name>
</gene>
<feature type="compositionally biased region" description="Polar residues" evidence="1">
    <location>
        <begin position="170"/>
        <end position="179"/>
    </location>
</feature>
<feature type="compositionally biased region" description="Acidic residues" evidence="1">
    <location>
        <begin position="315"/>
        <end position="324"/>
    </location>
</feature>
<dbReference type="Proteomes" id="UP001163105">
    <property type="component" value="Unassembled WGS sequence"/>
</dbReference>
<feature type="region of interest" description="Disordered" evidence="1">
    <location>
        <begin position="95"/>
        <end position="201"/>
    </location>
</feature>
<feature type="compositionally biased region" description="Polar residues" evidence="1">
    <location>
        <begin position="35"/>
        <end position="49"/>
    </location>
</feature>
<proteinExistence type="predicted"/>
<accession>A0AB34G6A4</accession>
<name>A0AB34G6A4_9HYPO</name>
<feature type="compositionally biased region" description="Polar residues" evidence="1">
    <location>
        <begin position="256"/>
        <end position="270"/>
    </location>
</feature>
<dbReference type="AlphaFoldDB" id="A0AB34G6A4"/>
<dbReference type="EMBL" id="JAQHRD010000001">
    <property type="protein sequence ID" value="KAJ6446798.1"/>
    <property type="molecule type" value="Genomic_DNA"/>
</dbReference>
<keyword evidence="3" id="KW-1185">Reference proteome</keyword>
<feature type="compositionally biased region" description="Polar residues" evidence="1">
    <location>
        <begin position="345"/>
        <end position="357"/>
    </location>
</feature>